<evidence type="ECO:0000313" key="1">
    <source>
        <dbReference type="EMBL" id="KAK8833647.1"/>
    </source>
</evidence>
<dbReference type="Gene3D" id="1.10.246.150">
    <property type="match status" value="1"/>
</dbReference>
<evidence type="ECO:0000313" key="3">
    <source>
        <dbReference type="Proteomes" id="UP001470230"/>
    </source>
</evidence>
<name>A0ABR2GI97_9EUKA</name>
<accession>A0ABR2GI97</accession>
<dbReference type="EMBL" id="JAPFFF010000184">
    <property type="protein sequence ID" value="KAK8835323.1"/>
    <property type="molecule type" value="Genomic_DNA"/>
</dbReference>
<proteinExistence type="predicted"/>
<protein>
    <submittedName>
        <fullName evidence="1">Uncharacterized protein</fullName>
    </submittedName>
</protein>
<gene>
    <name evidence="2" type="ORF">M9Y10_013528</name>
    <name evidence="1" type="ORF">M9Y10_042528</name>
</gene>
<dbReference type="Proteomes" id="UP001470230">
    <property type="component" value="Unassembled WGS sequence"/>
</dbReference>
<sequence length="165" mass="18923">MEEFKDISEEKLKQKMNAIEVAIRGYTNNKFQNTKVRFESESQNNVLFSYNENIKVGDTVEISQSISNNGLYVVTEIKDKNTYVDSELYENEHNLVTKIEYPKDILDGSLSMLKWNLENADKVGVASESLSRHSVTYFNMDKTNTVSGYPISIMGFCTPYMRAKT</sequence>
<organism evidence="1 3">
    <name type="scientific">Tritrichomonas musculus</name>
    <dbReference type="NCBI Taxonomy" id="1915356"/>
    <lineage>
        <taxon>Eukaryota</taxon>
        <taxon>Metamonada</taxon>
        <taxon>Parabasalia</taxon>
        <taxon>Tritrichomonadida</taxon>
        <taxon>Tritrichomonadidae</taxon>
        <taxon>Tritrichomonas</taxon>
    </lineage>
</organism>
<reference evidence="1 3" key="1">
    <citation type="submission" date="2024-04" db="EMBL/GenBank/DDBJ databases">
        <title>Tritrichomonas musculus Genome.</title>
        <authorList>
            <person name="Alves-Ferreira E."/>
            <person name="Grigg M."/>
            <person name="Lorenzi H."/>
            <person name="Galac M."/>
        </authorList>
    </citation>
    <scope>NUCLEOTIDE SEQUENCE [LARGE SCALE GENOMIC DNA]</scope>
    <source>
        <strain evidence="1 3">EAF2021</strain>
    </source>
</reference>
<dbReference type="InterPro" id="IPR053746">
    <property type="entry name" value="Viral_HT_Connector_Assembly"/>
</dbReference>
<comment type="caution">
    <text evidence="1">The sequence shown here is derived from an EMBL/GenBank/DDBJ whole genome shotgun (WGS) entry which is preliminary data.</text>
</comment>
<evidence type="ECO:0000313" key="2">
    <source>
        <dbReference type="EMBL" id="KAK8835323.1"/>
    </source>
</evidence>
<keyword evidence="3" id="KW-1185">Reference proteome</keyword>
<dbReference type="EMBL" id="JAPFFF010000750">
    <property type="protein sequence ID" value="KAK8833647.1"/>
    <property type="molecule type" value="Genomic_DNA"/>
</dbReference>